<proteinExistence type="predicted"/>
<gene>
    <name evidence="1" type="ORF">CMC5_013710</name>
</gene>
<reference evidence="1 2" key="1">
    <citation type="submission" date="2015-07" db="EMBL/GenBank/DDBJ databases">
        <title>Genome analysis of myxobacterium Chondromyces crocatus Cm c5 reveals a high potential for natural compound synthesis and the genetic basis for the loss of fruiting body formation.</title>
        <authorList>
            <person name="Zaburannyi N."/>
            <person name="Bunk B."/>
            <person name="Maier J."/>
            <person name="Overmann J."/>
            <person name="Mueller R."/>
        </authorList>
    </citation>
    <scope>NUCLEOTIDE SEQUENCE [LARGE SCALE GENOMIC DNA]</scope>
    <source>
        <strain evidence="1 2">Cm c5</strain>
    </source>
</reference>
<evidence type="ECO:0000313" key="2">
    <source>
        <dbReference type="Proteomes" id="UP000067626"/>
    </source>
</evidence>
<sequence>MQVRYQQVHVWFNRAGSRWTVRTTVSAPFVPSLGPNITFAVIDGSGTTGLVYGASHV</sequence>
<keyword evidence="2" id="KW-1185">Reference proteome</keyword>
<dbReference type="EMBL" id="CP012159">
    <property type="protein sequence ID" value="AKT37240.1"/>
    <property type="molecule type" value="Genomic_DNA"/>
</dbReference>
<evidence type="ECO:0000313" key="1">
    <source>
        <dbReference type="EMBL" id="AKT37240.1"/>
    </source>
</evidence>
<dbReference type="KEGG" id="ccro:CMC5_013710"/>
<accession>A0A0K1E8Q2</accession>
<dbReference type="Proteomes" id="UP000067626">
    <property type="component" value="Chromosome"/>
</dbReference>
<organism evidence="1 2">
    <name type="scientific">Chondromyces crocatus</name>
    <dbReference type="NCBI Taxonomy" id="52"/>
    <lineage>
        <taxon>Bacteria</taxon>
        <taxon>Pseudomonadati</taxon>
        <taxon>Myxococcota</taxon>
        <taxon>Polyangia</taxon>
        <taxon>Polyangiales</taxon>
        <taxon>Polyangiaceae</taxon>
        <taxon>Chondromyces</taxon>
    </lineage>
</organism>
<protein>
    <submittedName>
        <fullName evidence="1">Uncharacterized protein</fullName>
    </submittedName>
</protein>
<dbReference type="RefSeq" id="WP_156338285.1">
    <property type="nucleotide sequence ID" value="NZ_CP012159.1"/>
</dbReference>
<name>A0A0K1E8Q2_CHOCO</name>
<dbReference type="AlphaFoldDB" id="A0A0K1E8Q2"/>
<dbReference type="STRING" id="52.CMC5_013710"/>